<comment type="caution">
    <text evidence="6">The sequence shown here is derived from an EMBL/GenBank/DDBJ whole genome shotgun (WGS) entry which is preliminary data.</text>
</comment>
<protein>
    <submittedName>
        <fullName evidence="6">Uncharacterized protein</fullName>
    </submittedName>
</protein>
<dbReference type="InterPro" id="IPR008630">
    <property type="entry name" value="Glyco_trans_34"/>
</dbReference>
<dbReference type="EMBL" id="VIBQ01001589">
    <property type="protein sequence ID" value="KAC8251967.1"/>
    <property type="molecule type" value="Genomic_DNA"/>
</dbReference>
<keyword evidence="7" id="KW-1185">Reference proteome</keyword>
<name>A0A5N6L6N2_9ROSI</name>
<evidence type="ECO:0000256" key="3">
    <source>
        <dbReference type="ARBA" id="ARBA00022679"/>
    </source>
</evidence>
<evidence type="ECO:0000313" key="6">
    <source>
        <dbReference type="EMBL" id="KAC8251967.1"/>
    </source>
</evidence>
<dbReference type="GO" id="GO:0005768">
    <property type="term" value="C:endosome"/>
    <property type="evidence" value="ECO:0007669"/>
    <property type="project" value="TreeGrafter"/>
</dbReference>
<dbReference type="Proteomes" id="UP000327013">
    <property type="component" value="Unassembled WGS sequence"/>
</dbReference>
<keyword evidence="3" id="KW-0808">Transferase</keyword>
<gene>
    <name evidence="6" type="ORF">FH972_027263</name>
</gene>
<evidence type="ECO:0000256" key="2">
    <source>
        <dbReference type="ARBA" id="ARBA00022676"/>
    </source>
</evidence>
<reference evidence="6 7" key="1">
    <citation type="submission" date="2019-06" db="EMBL/GenBank/DDBJ databases">
        <title>A chromosomal-level reference genome of Carpinus fangiana (Coryloideae, Betulaceae).</title>
        <authorList>
            <person name="Yang X."/>
            <person name="Wang Z."/>
            <person name="Zhang L."/>
            <person name="Hao G."/>
            <person name="Liu J."/>
            <person name="Yang Y."/>
        </authorList>
    </citation>
    <scope>NUCLEOTIDE SEQUENCE [LARGE SCALE GENOMIC DNA]</scope>
    <source>
        <strain evidence="6">Cfa_2016G</strain>
        <tissue evidence="6">Leaf</tissue>
    </source>
</reference>
<evidence type="ECO:0000256" key="1">
    <source>
        <dbReference type="ARBA" id="ARBA00004323"/>
    </source>
</evidence>
<keyword evidence="4" id="KW-0812">Transmembrane</keyword>
<dbReference type="GO" id="GO:0000139">
    <property type="term" value="C:Golgi membrane"/>
    <property type="evidence" value="ECO:0007669"/>
    <property type="project" value="UniProtKB-SubCell"/>
</dbReference>
<evidence type="ECO:0000313" key="7">
    <source>
        <dbReference type="Proteomes" id="UP000327013"/>
    </source>
</evidence>
<dbReference type="PANTHER" id="PTHR31311:SF44">
    <property type="entry name" value="GLYCOSYLTRANSFERASE 2-RELATED"/>
    <property type="match status" value="1"/>
</dbReference>
<accession>A0A5N6L6N2</accession>
<dbReference type="GO" id="GO:0009969">
    <property type="term" value="P:xyloglucan biosynthetic process"/>
    <property type="evidence" value="ECO:0007669"/>
    <property type="project" value="TreeGrafter"/>
</dbReference>
<dbReference type="OrthoDB" id="205108at2759"/>
<evidence type="ECO:0000256" key="5">
    <source>
        <dbReference type="ARBA" id="ARBA00023034"/>
    </source>
</evidence>
<dbReference type="GO" id="GO:0005802">
    <property type="term" value="C:trans-Golgi network"/>
    <property type="evidence" value="ECO:0007669"/>
    <property type="project" value="TreeGrafter"/>
</dbReference>
<keyword evidence="2" id="KW-0328">Glycosyltransferase</keyword>
<proteinExistence type="predicted"/>
<evidence type="ECO:0000256" key="4">
    <source>
        <dbReference type="ARBA" id="ARBA00022968"/>
    </source>
</evidence>
<dbReference type="GO" id="GO:0016758">
    <property type="term" value="F:hexosyltransferase activity"/>
    <property type="evidence" value="ECO:0007669"/>
    <property type="project" value="TreeGrafter"/>
</dbReference>
<keyword evidence="5" id="KW-0333">Golgi apparatus</keyword>
<comment type="subcellular location">
    <subcellularLocation>
        <location evidence="1">Golgi apparatus membrane</location>
        <topology evidence="1">Single-pass type II membrane protein</topology>
    </subcellularLocation>
</comment>
<sequence>MTTTHFPPPKFPTAAITTSAIPTAAIPITTVAIPSLPAGRTTTTTTTTGSLDADVDSQKIAEETNQILAEIRSDDEPSDPNGSKGTCQWSLDLLDAWAPMGPKGPVWDEAGKILTANLKRRPAFEADDQSALIYL</sequence>
<dbReference type="AlphaFoldDB" id="A0A5N6L6N2"/>
<keyword evidence="4" id="KW-0735">Signal-anchor</keyword>
<dbReference type="PANTHER" id="PTHR31311">
    <property type="entry name" value="XYLOGLUCAN 6-XYLOSYLTRANSFERASE 5-RELATED-RELATED"/>
    <property type="match status" value="1"/>
</dbReference>
<organism evidence="6 7">
    <name type="scientific">Carpinus fangiana</name>
    <dbReference type="NCBI Taxonomy" id="176857"/>
    <lineage>
        <taxon>Eukaryota</taxon>
        <taxon>Viridiplantae</taxon>
        <taxon>Streptophyta</taxon>
        <taxon>Embryophyta</taxon>
        <taxon>Tracheophyta</taxon>
        <taxon>Spermatophyta</taxon>
        <taxon>Magnoliopsida</taxon>
        <taxon>eudicotyledons</taxon>
        <taxon>Gunneridae</taxon>
        <taxon>Pentapetalae</taxon>
        <taxon>rosids</taxon>
        <taxon>fabids</taxon>
        <taxon>Fagales</taxon>
        <taxon>Betulaceae</taxon>
        <taxon>Carpinus</taxon>
    </lineage>
</organism>